<dbReference type="GO" id="GO:0046872">
    <property type="term" value="F:metal ion binding"/>
    <property type="evidence" value="ECO:0007669"/>
    <property type="project" value="UniProtKB-KW"/>
</dbReference>
<keyword evidence="2" id="KW-0479">Metal-binding</keyword>
<evidence type="ECO:0000256" key="1">
    <source>
        <dbReference type="ARBA" id="ARBA00022617"/>
    </source>
</evidence>
<keyword evidence="4" id="KW-0472">Membrane</keyword>
<feature type="transmembrane region" description="Helical" evidence="4">
    <location>
        <begin position="6"/>
        <end position="27"/>
    </location>
</feature>
<sequence length="96" mass="10692">VNNKWHQAFILIPLFLLLIIFSAFVPVEKNKSGETLYNLYCASCHGVSGDGDGELAYLVYPKPRDFTTGKYKIKSTLPGNPPTNQDLFNTINKGMP</sequence>
<dbReference type="Gene3D" id="1.10.760.10">
    <property type="entry name" value="Cytochrome c-like domain"/>
    <property type="match status" value="1"/>
</dbReference>
<dbReference type="Pfam" id="PF00034">
    <property type="entry name" value="Cytochrom_C"/>
    <property type="match status" value="1"/>
</dbReference>
<proteinExistence type="predicted"/>
<feature type="domain" description="Cytochrome c" evidence="5">
    <location>
        <begin position="32"/>
        <end position="68"/>
    </location>
</feature>
<feature type="non-terminal residue" evidence="6">
    <location>
        <position position="1"/>
    </location>
</feature>
<organism evidence="6">
    <name type="scientific">marine metagenome</name>
    <dbReference type="NCBI Taxonomy" id="408172"/>
    <lineage>
        <taxon>unclassified sequences</taxon>
        <taxon>metagenomes</taxon>
        <taxon>ecological metagenomes</taxon>
    </lineage>
</organism>
<dbReference type="GO" id="GO:0009055">
    <property type="term" value="F:electron transfer activity"/>
    <property type="evidence" value="ECO:0007669"/>
    <property type="project" value="InterPro"/>
</dbReference>
<keyword evidence="4" id="KW-0812">Transmembrane</keyword>
<dbReference type="AlphaFoldDB" id="A0A382FDV6"/>
<keyword evidence="3" id="KW-0408">Iron</keyword>
<keyword evidence="4" id="KW-1133">Transmembrane helix</keyword>
<name>A0A382FDV6_9ZZZZ</name>
<keyword evidence="1" id="KW-0349">Heme</keyword>
<evidence type="ECO:0000256" key="4">
    <source>
        <dbReference type="SAM" id="Phobius"/>
    </source>
</evidence>
<feature type="non-terminal residue" evidence="6">
    <location>
        <position position="96"/>
    </location>
</feature>
<evidence type="ECO:0000259" key="5">
    <source>
        <dbReference type="Pfam" id="PF00034"/>
    </source>
</evidence>
<dbReference type="InterPro" id="IPR009056">
    <property type="entry name" value="Cyt_c-like_dom"/>
</dbReference>
<dbReference type="InterPro" id="IPR036909">
    <property type="entry name" value="Cyt_c-like_dom_sf"/>
</dbReference>
<dbReference type="EMBL" id="UINC01049465">
    <property type="protein sequence ID" value="SVB61288.1"/>
    <property type="molecule type" value="Genomic_DNA"/>
</dbReference>
<accession>A0A382FDV6</accession>
<evidence type="ECO:0000256" key="3">
    <source>
        <dbReference type="ARBA" id="ARBA00023004"/>
    </source>
</evidence>
<reference evidence="6" key="1">
    <citation type="submission" date="2018-05" db="EMBL/GenBank/DDBJ databases">
        <authorList>
            <person name="Lanie J.A."/>
            <person name="Ng W.-L."/>
            <person name="Kazmierczak K.M."/>
            <person name="Andrzejewski T.M."/>
            <person name="Davidsen T.M."/>
            <person name="Wayne K.J."/>
            <person name="Tettelin H."/>
            <person name="Glass J.I."/>
            <person name="Rusch D."/>
            <person name="Podicherti R."/>
            <person name="Tsui H.-C.T."/>
            <person name="Winkler M.E."/>
        </authorList>
    </citation>
    <scope>NUCLEOTIDE SEQUENCE</scope>
</reference>
<evidence type="ECO:0000313" key="6">
    <source>
        <dbReference type="EMBL" id="SVB61288.1"/>
    </source>
</evidence>
<dbReference type="GO" id="GO:0020037">
    <property type="term" value="F:heme binding"/>
    <property type="evidence" value="ECO:0007669"/>
    <property type="project" value="InterPro"/>
</dbReference>
<evidence type="ECO:0000256" key="2">
    <source>
        <dbReference type="ARBA" id="ARBA00022723"/>
    </source>
</evidence>
<dbReference type="SUPFAM" id="SSF46626">
    <property type="entry name" value="Cytochrome c"/>
    <property type="match status" value="1"/>
</dbReference>
<gene>
    <name evidence="6" type="ORF">METZ01_LOCUS214142</name>
</gene>
<protein>
    <recommendedName>
        <fullName evidence="5">Cytochrome c domain-containing protein</fullName>
    </recommendedName>
</protein>